<dbReference type="InterPro" id="IPR001900">
    <property type="entry name" value="RNase_II/R"/>
</dbReference>
<evidence type="ECO:0000256" key="5">
    <source>
        <dbReference type="ARBA" id="ARBA00022839"/>
    </source>
</evidence>
<dbReference type="EC" id="3.1.13.1" evidence="7"/>
<feature type="region of interest" description="Disordered" evidence="8">
    <location>
        <begin position="762"/>
        <end position="834"/>
    </location>
</feature>
<dbReference type="Pfam" id="PF17876">
    <property type="entry name" value="CSD2"/>
    <property type="match status" value="1"/>
</dbReference>
<keyword evidence="4 7" id="KW-0378">Hydrolase</keyword>
<dbReference type="InterPro" id="IPR050180">
    <property type="entry name" value="RNR_Ribonuclease"/>
</dbReference>
<comment type="function">
    <text evidence="7">3'-5' exoribonuclease that releases 5'-nucleoside monophosphates and is involved in maturation of structured RNAs.</text>
</comment>
<dbReference type="Pfam" id="PF00575">
    <property type="entry name" value="S1"/>
    <property type="match status" value="1"/>
</dbReference>
<keyword evidence="2 7" id="KW-0963">Cytoplasm</keyword>
<dbReference type="InterPro" id="IPR004476">
    <property type="entry name" value="RNase_II/RNase_R"/>
</dbReference>
<dbReference type="SMART" id="SM00955">
    <property type="entry name" value="RNB"/>
    <property type="match status" value="1"/>
</dbReference>
<gene>
    <name evidence="7 10" type="primary">rnr</name>
    <name evidence="10" type="ORF">Spa11_37420</name>
</gene>
<dbReference type="InterPro" id="IPR011805">
    <property type="entry name" value="RNase_R"/>
</dbReference>
<dbReference type="HAMAP" id="MF_01895">
    <property type="entry name" value="RNase_R"/>
    <property type="match status" value="1"/>
</dbReference>
<evidence type="ECO:0000256" key="6">
    <source>
        <dbReference type="ARBA" id="ARBA00022884"/>
    </source>
</evidence>
<evidence type="ECO:0000259" key="9">
    <source>
        <dbReference type="PROSITE" id="PS50126"/>
    </source>
</evidence>
<feature type="domain" description="S1 motif" evidence="9">
    <location>
        <begin position="679"/>
        <end position="760"/>
    </location>
</feature>
<protein>
    <recommendedName>
        <fullName evidence="7">Ribonuclease R</fullName>
        <shortName evidence="7">RNase R</shortName>
        <ecNumber evidence="7">3.1.13.1</ecNumber>
    </recommendedName>
</protein>
<dbReference type="GO" id="GO:0008859">
    <property type="term" value="F:exoribonuclease II activity"/>
    <property type="evidence" value="ECO:0007669"/>
    <property type="project" value="UniProtKB-UniRule"/>
</dbReference>
<dbReference type="Gene3D" id="2.40.50.140">
    <property type="entry name" value="Nucleic acid-binding proteins"/>
    <property type="match status" value="2"/>
</dbReference>
<name>A0A518KCK9_9BACT</name>
<evidence type="ECO:0000256" key="4">
    <source>
        <dbReference type="ARBA" id="ARBA00022801"/>
    </source>
</evidence>
<feature type="region of interest" description="Disordered" evidence="8">
    <location>
        <begin position="77"/>
        <end position="99"/>
    </location>
</feature>
<organism evidence="10 11">
    <name type="scientific">Botrimarina mediterranea</name>
    <dbReference type="NCBI Taxonomy" id="2528022"/>
    <lineage>
        <taxon>Bacteria</taxon>
        <taxon>Pseudomonadati</taxon>
        <taxon>Planctomycetota</taxon>
        <taxon>Planctomycetia</taxon>
        <taxon>Pirellulales</taxon>
        <taxon>Lacipirellulaceae</taxon>
        <taxon>Botrimarina</taxon>
    </lineage>
</organism>
<evidence type="ECO:0000256" key="3">
    <source>
        <dbReference type="ARBA" id="ARBA00022722"/>
    </source>
</evidence>
<keyword evidence="11" id="KW-1185">Reference proteome</keyword>
<evidence type="ECO:0000313" key="10">
    <source>
        <dbReference type="EMBL" id="QDV75524.1"/>
    </source>
</evidence>
<keyword evidence="6 7" id="KW-0694">RNA-binding</keyword>
<dbReference type="CDD" id="cd04471">
    <property type="entry name" value="S1_RNase_R"/>
    <property type="match status" value="1"/>
</dbReference>
<dbReference type="Proteomes" id="UP000316426">
    <property type="component" value="Chromosome"/>
</dbReference>
<dbReference type="SMART" id="SM00316">
    <property type="entry name" value="S1"/>
    <property type="match status" value="1"/>
</dbReference>
<dbReference type="RefSeq" id="WP_145114888.1">
    <property type="nucleotide sequence ID" value="NZ_CP036349.1"/>
</dbReference>
<dbReference type="PROSITE" id="PS50126">
    <property type="entry name" value="S1"/>
    <property type="match status" value="1"/>
</dbReference>
<comment type="catalytic activity">
    <reaction evidence="1 7">
        <text>Exonucleolytic cleavage in the 3'- to 5'-direction to yield nucleoside 5'-phosphates.</text>
        <dbReference type="EC" id="3.1.13.1"/>
    </reaction>
</comment>
<evidence type="ECO:0000256" key="8">
    <source>
        <dbReference type="SAM" id="MobiDB-lite"/>
    </source>
</evidence>
<evidence type="ECO:0000256" key="1">
    <source>
        <dbReference type="ARBA" id="ARBA00001849"/>
    </source>
</evidence>
<dbReference type="Pfam" id="PF00773">
    <property type="entry name" value="RNB"/>
    <property type="match status" value="1"/>
</dbReference>
<dbReference type="InterPro" id="IPR003029">
    <property type="entry name" value="S1_domain"/>
</dbReference>
<comment type="subcellular location">
    <subcellularLocation>
        <location evidence="7">Cytoplasm</location>
    </subcellularLocation>
</comment>
<dbReference type="GO" id="GO:0005829">
    <property type="term" value="C:cytosol"/>
    <property type="evidence" value="ECO:0007669"/>
    <property type="project" value="TreeGrafter"/>
</dbReference>
<dbReference type="EMBL" id="CP036349">
    <property type="protein sequence ID" value="QDV75524.1"/>
    <property type="molecule type" value="Genomic_DNA"/>
</dbReference>
<sequence length="834" mass="91490">MDDELRSAILSYTSNPAYRAVKPKVIAERLGLEGDAAVNCKKLVKKLIREGELEYGPNHLVIPIDPEHPARTNLMPAVTGESGHPVADSGQATSDSRRDRGNYVVGTLRRISSGDAFVRPEGTPASAERDLDIFVPGRQSGDAASGDVVRLAVSSRPGAYGKPTGKVVDIVERATNVFVGTYLEEAGSALVEVDGKVFGQPIYVGDPGAKGAKESDKVVIEMVRFPSQVRDGEGVISRILGDRSAPGVDTLSIKYEFNLPGDFPEEVLEDARQQAAKFDESIPEGRRDLTGEVIVTIDPLTARDFDDAISLKKLDNGHWELGVHIADVSHFVVPKSALDREAYDRATSVYLPDEVIPMLPEIISNNLASLQPDRVRYAVTALLEMSPEGMPINCEVFKSAIKSRRRFTYEEVDLYLLAKGLVSADPSRATSSPTAADVVSTLSPEVDRLLADMFELAMKLRKRRFDRGALELSMPEVQIDLDKDGRVSGAHVEKNTESHQVIEEFMLAANIAVATKLADSGLLFLRRIHGSPDPRKSRALTEFIRSLGIPVENLQDRFELQQVLDRVKGDPRQHAVNFSTLRSMQKAIYSPEEEGHYALAADCYCHFTSPIRRYPDLTIHRLIDALNHHQAGTGPKPVNEMSQLLLEGDHCSEREQRASGAERELKKMKLLNYLSDKVGTEMDGVITGVEKFGVFIMGRDMPAEGFIHITALGDDFYQFDRASHSIAGKREGNTFRLGDAVRVAVANVDVDARELDFRYLGRAKGPGAGKHAQEKSAGGRKGRPLPPEKKRRPSQGKNRQARERSAGAGGNMDSQSPASGNKPPRGKKPGKKRR</sequence>
<dbReference type="GO" id="GO:0003723">
    <property type="term" value="F:RNA binding"/>
    <property type="evidence" value="ECO:0007669"/>
    <property type="project" value="UniProtKB-UniRule"/>
</dbReference>
<feature type="compositionally biased region" description="Basic residues" evidence="8">
    <location>
        <begin position="778"/>
        <end position="794"/>
    </location>
</feature>
<reference evidence="10 11" key="1">
    <citation type="submission" date="2019-02" db="EMBL/GenBank/DDBJ databases">
        <title>Deep-cultivation of Planctomycetes and their phenomic and genomic characterization uncovers novel biology.</title>
        <authorList>
            <person name="Wiegand S."/>
            <person name="Jogler M."/>
            <person name="Boedeker C."/>
            <person name="Pinto D."/>
            <person name="Vollmers J."/>
            <person name="Rivas-Marin E."/>
            <person name="Kohn T."/>
            <person name="Peeters S.H."/>
            <person name="Heuer A."/>
            <person name="Rast P."/>
            <person name="Oberbeckmann S."/>
            <person name="Bunk B."/>
            <person name="Jeske O."/>
            <person name="Meyerdierks A."/>
            <person name="Storesund J.E."/>
            <person name="Kallscheuer N."/>
            <person name="Luecker S."/>
            <person name="Lage O.M."/>
            <person name="Pohl T."/>
            <person name="Merkel B.J."/>
            <person name="Hornburger P."/>
            <person name="Mueller R.-W."/>
            <person name="Bruemmer F."/>
            <person name="Labrenz M."/>
            <person name="Spormann A.M."/>
            <person name="Op den Camp H."/>
            <person name="Overmann J."/>
            <person name="Amann R."/>
            <person name="Jetten M.S.M."/>
            <person name="Mascher T."/>
            <person name="Medema M.H."/>
            <person name="Devos D.P."/>
            <person name="Kaster A.-K."/>
            <person name="Ovreas L."/>
            <person name="Rohde M."/>
            <person name="Galperin M.Y."/>
            <person name="Jogler C."/>
        </authorList>
    </citation>
    <scope>NUCLEOTIDE SEQUENCE [LARGE SCALE GENOMIC DNA]</scope>
    <source>
        <strain evidence="10 11">Spa11</strain>
    </source>
</reference>
<dbReference type="KEGG" id="bmei:Spa11_37420"/>
<dbReference type="GO" id="GO:0006402">
    <property type="term" value="P:mRNA catabolic process"/>
    <property type="evidence" value="ECO:0007669"/>
    <property type="project" value="TreeGrafter"/>
</dbReference>
<proteinExistence type="inferred from homology"/>
<dbReference type="InterPro" id="IPR012340">
    <property type="entry name" value="NA-bd_OB-fold"/>
</dbReference>
<accession>A0A518KCK9</accession>
<dbReference type="AlphaFoldDB" id="A0A518KCK9"/>
<feature type="compositionally biased region" description="Basic residues" evidence="8">
    <location>
        <begin position="824"/>
        <end position="834"/>
    </location>
</feature>
<evidence type="ECO:0000313" key="11">
    <source>
        <dbReference type="Proteomes" id="UP000316426"/>
    </source>
</evidence>
<dbReference type="InterPro" id="IPR040476">
    <property type="entry name" value="CSD2"/>
</dbReference>
<dbReference type="NCBIfam" id="TIGR02063">
    <property type="entry name" value="RNase_R"/>
    <property type="match status" value="1"/>
</dbReference>
<dbReference type="NCBIfam" id="TIGR00358">
    <property type="entry name" value="3_prime_RNase"/>
    <property type="match status" value="1"/>
</dbReference>
<evidence type="ECO:0000256" key="7">
    <source>
        <dbReference type="HAMAP-Rule" id="MF_01895"/>
    </source>
</evidence>
<keyword evidence="3 7" id="KW-0540">Nuclease</keyword>
<dbReference type="PANTHER" id="PTHR23355">
    <property type="entry name" value="RIBONUCLEASE"/>
    <property type="match status" value="1"/>
</dbReference>
<comment type="similarity">
    <text evidence="7">Belongs to the RNR ribonuclease family. RNase R subfamily.</text>
</comment>
<evidence type="ECO:0000256" key="2">
    <source>
        <dbReference type="ARBA" id="ARBA00022490"/>
    </source>
</evidence>
<dbReference type="PANTHER" id="PTHR23355:SF9">
    <property type="entry name" value="DIS3-LIKE EXONUCLEASE 2"/>
    <property type="match status" value="1"/>
</dbReference>
<keyword evidence="5 7" id="KW-0269">Exonuclease</keyword>
<dbReference type="SUPFAM" id="SSF50249">
    <property type="entry name" value="Nucleic acid-binding proteins"/>
    <property type="match status" value="4"/>
</dbReference>